<dbReference type="PANTHER" id="PTHR34408">
    <property type="entry name" value="FAMILY PROTEIN, PUTATIVE-RELATED"/>
    <property type="match status" value="1"/>
</dbReference>
<reference evidence="2" key="2">
    <citation type="submission" date="2020-07" db="EMBL/GenBank/DDBJ databases">
        <authorList>
            <consortium name="NCBI Pathogen Detection Project"/>
        </authorList>
    </citation>
    <scope>NUCLEOTIDE SEQUENCE</scope>
    <source>
        <strain evidence="2">C25</strain>
    </source>
</reference>
<dbReference type="Gene3D" id="2.30.30.40">
    <property type="entry name" value="SH3 Domains"/>
    <property type="match status" value="2"/>
</dbReference>
<dbReference type="InterPro" id="IPR052354">
    <property type="entry name" value="Cell_Wall_Dynamics_Protein"/>
</dbReference>
<feature type="domain" description="SH3b" evidence="1">
    <location>
        <begin position="11"/>
        <end position="75"/>
    </location>
</feature>
<proteinExistence type="predicted"/>
<dbReference type="InterPro" id="IPR003646">
    <property type="entry name" value="SH3-like_bac-type"/>
</dbReference>
<dbReference type="AlphaFoldDB" id="A0AAN5NCX0"/>
<gene>
    <name evidence="2" type="ORF">I9063_002740</name>
</gene>
<protein>
    <submittedName>
        <fullName evidence="2">SH3 domain-containing protein</fullName>
    </submittedName>
</protein>
<dbReference type="EMBL" id="DACTBT010000024">
    <property type="protein sequence ID" value="HAT4299338.1"/>
    <property type="molecule type" value="Genomic_DNA"/>
</dbReference>
<evidence type="ECO:0000259" key="1">
    <source>
        <dbReference type="PROSITE" id="PS51781"/>
    </source>
</evidence>
<dbReference type="Pfam" id="PF08239">
    <property type="entry name" value="SH3_3"/>
    <property type="match status" value="2"/>
</dbReference>
<dbReference type="SUPFAM" id="SSF50044">
    <property type="entry name" value="SH3-domain"/>
    <property type="match status" value="1"/>
</dbReference>
<reference evidence="2" key="1">
    <citation type="journal article" date="2018" name="Genome Biol.">
        <title>SKESA: strategic k-mer extension for scrupulous assemblies.</title>
        <authorList>
            <person name="Souvorov A."/>
            <person name="Agarwala R."/>
            <person name="Lipman D.J."/>
        </authorList>
    </citation>
    <scope>NUCLEOTIDE SEQUENCE</scope>
    <source>
        <strain evidence="2">C25</strain>
    </source>
</reference>
<dbReference type="PANTHER" id="PTHR34408:SF1">
    <property type="entry name" value="GLYCOSYL HYDROLASE FAMILY 19 DOMAIN-CONTAINING PROTEIN HI_1415"/>
    <property type="match status" value="1"/>
</dbReference>
<name>A0AAN5NCX0_CLOPF</name>
<dbReference type="InterPro" id="IPR036028">
    <property type="entry name" value="SH3-like_dom_sf"/>
</dbReference>
<dbReference type="Proteomes" id="UP000855421">
    <property type="component" value="Unassembled WGS sequence"/>
</dbReference>
<accession>A0AAN5NCX0</accession>
<dbReference type="PROSITE" id="PS51781">
    <property type="entry name" value="SH3B"/>
    <property type="match status" value="2"/>
</dbReference>
<comment type="caution">
    <text evidence="2">The sequence shown here is derived from an EMBL/GenBank/DDBJ whole genome shotgun (WGS) entry which is preliminary data.</text>
</comment>
<feature type="non-terminal residue" evidence="2">
    <location>
        <position position="1"/>
    </location>
</feature>
<feature type="domain" description="SH3b" evidence="1">
    <location>
        <begin position="77"/>
        <end position="141"/>
    </location>
</feature>
<sequence length="141" mass="15961">IDSNNFTLDNATTKNVSIKLNIRAKGTTNSKVIGSISAGETFKIKWVDEDYLGWYYVEYNGIVGYVNADYVEKLQMATTHNVSTFLNVREEGSLNSRIVDKINAGDIFRIDWVDSDFIGWYRVTTKNGKVGFVNAEFVKKL</sequence>
<organism evidence="2 3">
    <name type="scientific">Clostridium perfringens</name>
    <dbReference type="NCBI Taxonomy" id="1502"/>
    <lineage>
        <taxon>Bacteria</taxon>
        <taxon>Bacillati</taxon>
        <taxon>Bacillota</taxon>
        <taxon>Clostridia</taxon>
        <taxon>Eubacteriales</taxon>
        <taxon>Clostridiaceae</taxon>
        <taxon>Clostridium</taxon>
    </lineage>
</organism>
<evidence type="ECO:0000313" key="3">
    <source>
        <dbReference type="Proteomes" id="UP000855421"/>
    </source>
</evidence>
<dbReference type="SMART" id="SM00287">
    <property type="entry name" value="SH3b"/>
    <property type="match status" value="2"/>
</dbReference>
<evidence type="ECO:0000313" key="2">
    <source>
        <dbReference type="EMBL" id="HAT4299338.1"/>
    </source>
</evidence>